<dbReference type="AlphaFoldDB" id="G1WGH8"/>
<comment type="caution">
    <text evidence="3">The sequence shown here is derived from an EMBL/GenBank/DDBJ whole genome shotgun (WGS) entry which is preliminary data.</text>
</comment>
<dbReference type="HOGENOM" id="CLU_2750845_0_0_11"/>
<evidence type="ECO:0000313" key="4">
    <source>
        <dbReference type="Proteomes" id="UP000004830"/>
    </source>
</evidence>
<dbReference type="GO" id="GO:0003677">
    <property type="term" value="F:DNA binding"/>
    <property type="evidence" value="ECO:0007669"/>
    <property type="project" value="UniProtKB-KW"/>
</dbReference>
<protein>
    <recommendedName>
        <fullName evidence="2">HTH cro/C1-type domain-containing protein</fullName>
    </recommendedName>
</protein>
<keyword evidence="4" id="KW-1185">Reference proteome</keyword>
<dbReference type="STRING" id="742742.HMPREF9452_00441"/>
<evidence type="ECO:0000256" key="1">
    <source>
        <dbReference type="ARBA" id="ARBA00023125"/>
    </source>
</evidence>
<dbReference type="InterPro" id="IPR001387">
    <property type="entry name" value="Cro/C1-type_HTH"/>
</dbReference>
<dbReference type="Gene3D" id="1.10.260.40">
    <property type="entry name" value="lambda repressor-like DNA-binding domains"/>
    <property type="match status" value="1"/>
</dbReference>
<dbReference type="PANTHER" id="PTHR46558:SF11">
    <property type="entry name" value="HTH-TYPE TRANSCRIPTIONAL REGULATOR XRE"/>
    <property type="match status" value="1"/>
</dbReference>
<dbReference type="GeneID" id="62758212"/>
<dbReference type="EMBL" id="ADLS01000006">
    <property type="protein sequence ID" value="EGX67429.1"/>
    <property type="molecule type" value="Genomic_DNA"/>
</dbReference>
<feature type="domain" description="HTH cro/C1-type" evidence="2">
    <location>
        <begin position="12"/>
        <end position="66"/>
    </location>
</feature>
<accession>G1WGH8</accession>
<evidence type="ECO:0000313" key="3">
    <source>
        <dbReference type="EMBL" id="EGX67429.1"/>
    </source>
</evidence>
<dbReference type="RefSeq" id="WP_009140477.1">
    <property type="nucleotide sequence ID" value="NZ_JH126467.1"/>
</dbReference>
<dbReference type="SUPFAM" id="SSF47413">
    <property type="entry name" value="lambda repressor-like DNA-binding domains"/>
    <property type="match status" value="1"/>
</dbReference>
<dbReference type="PROSITE" id="PS50943">
    <property type="entry name" value="HTH_CROC1"/>
    <property type="match status" value="1"/>
</dbReference>
<dbReference type="Proteomes" id="UP000004830">
    <property type="component" value="Unassembled WGS sequence"/>
</dbReference>
<dbReference type="SMART" id="SM00530">
    <property type="entry name" value="HTH_XRE"/>
    <property type="match status" value="1"/>
</dbReference>
<organism evidence="3 4">
    <name type="scientific">Collinsella tanakaei YIT 12063</name>
    <dbReference type="NCBI Taxonomy" id="742742"/>
    <lineage>
        <taxon>Bacteria</taxon>
        <taxon>Bacillati</taxon>
        <taxon>Actinomycetota</taxon>
        <taxon>Coriobacteriia</taxon>
        <taxon>Coriobacteriales</taxon>
        <taxon>Coriobacteriaceae</taxon>
        <taxon>Collinsella</taxon>
    </lineage>
</organism>
<dbReference type="Pfam" id="PF01381">
    <property type="entry name" value="HTH_3"/>
    <property type="match status" value="1"/>
</dbReference>
<proteinExistence type="predicted"/>
<dbReference type="PANTHER" id="PTHR46558">
    <property type="entry name" value="TRACRIPTIONAL REGULATORY PROTEIN-RELATED-RELATED"/>
    <property type="match status" value="1"/>
</dbReference>
<keyword evidence="1" id="KW-0238">DNA-binding</keyword>
<reference evidence="3 4" key="1">
    <citation type="submission" date="2011-06" db="EMBL/GenBank/DDBJ databases">
        <title>The Genome Sequence of Collinsella tanakaei YIT 12063.</title>
        <authorList>
            <consortium name="The Broad Institute Genome Sequencing Platform"/>
            <person name="Earl A."/>
            <person name="Ward D."/>
            <person name="Feldgarden M."/>
            <person name="Gevers D."/>
            <person name="Morotomi M."/>
            <person name="Young S.K."/>
            <person name="Zeng Q."/>
            <person name="Gargeya S."/>
            <person name="Fitzgerald M."/>
            <person name="Haas B."/>
            <person name="Abouelleil A."/>
            <person name="Alvarado L."/>
            <person name="Arachchi H.M."/>
            <person name="Berlin A."/>
            <person name="Brown A."/>
            <person name="Chapman S.B."/>
            <person name="Chen Z."/>
            <person name="Dunbar C."/>
            <person name="Freedman E."/>
            <person name="Gearin G."/>
            <person name="Gellesch M."/>
            <person name="Goldberg J."/>
            <person name="Griggs A."/>
            <person name="Gujja S."/>
            <person name="Heiman D."/>
            <person name="Howarth C."/>
            <person name="Larson L."/>
            <person name="Lui A."/>
            <person name="MacDonald P.J.P."/>
            <person name="Mehta T."/>
            <person name="Montmayeur A."/>
            <person name="Murphy C."/>
            <person name="Neiman D."/>
            <person name="Pearson M."/>
            <person name="Priest M."/>
            <person name="Roberts A."/>
            <person name="Saif S."/>
            <person name="Shea T."/>
            <person name="Shenoy N."/>
            <person name="Sisk P."/>
            <person name="Stolte C."/>
            <person name="Sykes S."/>
            <person name="Wortman J."/>
            <person name="Nusbaum C."/>
            <person name="Birren B."/>
        </authorList>
    </citation>
    <scope>NUCLEOTIDE SEQUENCE [LARGE SCALE GENOMIC DNA]</scope>
    <source>
        <strain evidence="3 4">YIT 12063</strain>
    </source>
</reference>
<dbReference type="PATRIC" id="fig|742742.3.peg.421"/>
<dbReference type="CDD" id="cd00093">
    <property type="entry name" value="HTH_XRE"/>
    <property type="match status" value="1"/>
</dbReference>
<evidence type="ECO:0000259" key="2">
    <source>
        <dbReference type="PROSITE" id="PS50943"/>
    </source>
</evidence>
<sequence length="70" mass="7488">MKFDNSELAANIRGMRGKADITQGRLAELVGVNITTIVKYEDGTTVPGTDKLFAMAEALGCTPNDLLGWS</sequence>
<gene>
    <name evidence="3" type="ORF">HMPREF9452_00441</name>
</gene>
<dbReference type="InterPro" id="IPR010982">
    <property type="entry name" value="Lambda_DNA-bd_dom_sf"/>
</dbReference>
<name>G1WGH8_9ACTN</name>
<dbReference type="OrthoDB" id="3183970at2"/>